<dbReference type="SUPFAM" id="SSF54523">
    <property type="entry name" value="Pili subunits"/>
    <property type="match status" value="1"/>
</dbReference>
<dbReference type="InterPro" id="IPR045584">
    <property type="entry name" value="Pilin-like"/>
</dbReference>
<evidence type="ECO:0008006" key="4">
    <source>
        <dbReference type="Google" id="ProtNLM"/>
    </source>
</evidence>
<dbReference type="PROSITE" id="PS00409">
    <property type="entry name" value="PROKAR_NTER_METHYL"/>
    <property type="match status" value="1"/>
</dbReference>
<organism evidence="2 3">
    <name type="scientific">candidate division WWE3 bacterium RBG_16_37_10</name>
    <dbReference type="NCBI Taxonomy" id="1802610"/>
    <lineage>
        <taxon>Bacteria</taxon>
        <taxon>Katanobacteria</taxon>
    </lineage>
</organism>
<dbReference type="STRING" id="1802610.A2W32_01310"/>
<gene>
    <name evidence="2" type="ORF">A2W32_01310</name>
</gene>
<reference evidence="2 3" key="1">
    <citation type="journal article" date="2016" name="Nat. Commun.">
        <title>Thousands of microbial genomes shed light on interconnected biogeochemical processes in an aquifer system.</title>
        <authorList>
            <person name="Anantharaman K."/>
            <person name="Brown C.T."/>
            <person name="Hug L.A."/>
            <person name="Sharon I."/>
            <person name="Castelle C.J."/>
            <person name="Probst A.J."/>
            <person name="Thomas B.C."/>
            <person name="Singh A."/>
            <person name="Wilkins M.J."/>
            <person name="Karaoz U."/>
            <person name="Brodie E.L."/>
            <person name="Williams K.H."/>
            <person name="Hubbard S.S."/>
            <person name="Banfield J.F."/>
        </authorList>
    </citation>
    <scope>NUCLEOTIDE SEQUENCE [LARGE SCALE GENOMIC DNA]</scope>
</reference>
<name>A0A1F4UZ38_UNCKA</name>
<evidence type="ECO:0000313" key="3">
    <source>
        <dbReference type="Proteomes" id="UP000177371"/>
    </source>
</evidence>
<keyword evidence="1" id="KW-0472">Membrane</keyword>
<proteinExistence type="predicted"/>
<dbReference type="InterPro" id="IPR012902">
    <property type="entry name" value="N_methyl_site"/>
</dbReference>
<dbReference type="EMBL" id="MEUT01000038">
    <property type="protein sequence ID" value="OGC50162.1"/>
    <property type="molecule type" value="Genomic_DNA"/>
</dbReference>
<keyword evidence="1" id="KW-0812">Transmembrane</keyword>
<dbReference type="Gene3D" id="3.30.700.10">
    <property type="entry name" value="Glycoprotein, Type 4 Pilin"/>
    <property type="match status" value="1"/>
</dbReference>
<evidence type="ECO:0000313" key="2">
    <source>
        <dbReference type="EMBL" id="OGC50162.1"/>
    </source>
</evidence>
<sequence length="163" mass="17973">MKKSNIDSKGITLVELVLVATIAILLSGFILGHFNPTFQNAKARDNKRLSDAEHFDRAINEYMLNNGAYPGAAGSLRTSTILPAGNSGPLENPQQGWIDADLSENITKLPLDPLNNSSYFYSYLHSDNSYELNMRLEVLTEYSIDDGGDDNDVYEIGNNLSII</sequence>
<feature type="transmembrane region" description="Helical" evidence="1">
    <location>
        <begin position="12"/>
        <end position="34"/>
    </location>
</feature>
<comment type="caution">
    <text evidence="2">The sequence shown here is derived from an EMBL/GenBank/DDBJ whole genome shotgun (WGS) entry which is preliminary data.</text>
</comment>
<protein>
    <recommendedName>
        <fullName evidence="4">Type II secretion system protein GspG C-terminal domain-containing protein</fullName>
    </recommendedName>
</protein>
<keyword evidence="1" id="KW-1133">Transmembrane helix</keyword>
<accession>A0A1F4UZ38</accession>
<evidence type="ECO:0000256" key="1">
    <source>
        <dbReference type="SAM" id="Phobius"/>
    </source>
</evidence>
<dbReference type="AlphaFoldDB" id="A0A1F4UZ38"/>
<dbReference type="Proteomes" id="UP000177371">
    <property type="component" value="Unassembled WGS sequence"/>
</dbReference>